<dbReference type="SUPFAM" id="SSF75011">
    <property type="entry name" value="3-carboxy-cis,cis-mucoante lactonizing enzyme"/>
    <property type="match status" value="2"/>
</dbReference>
<dbReference type="Proteomes" id="UP001594351">
    <property type="component" value="Unassembled WGS sequence"/>
</dbReference>
<gene>
    <name evidence="2" type="ORF">ACFL27_25090</name>
</gene>
<comment type="caution">
    <text evidence="2">The sequence shown here is derived from an EMBL/GenBank/DDBJ whole genome shotgun (WGS) entry which is preliminary data.</text>
</comment>
<evidence type="ECO:0000256" key="1">
    <source>
        <dbReference type="SAM" id="Phobius"/>
    </source>
</evidence>
<keyword evidence="1" id="KW-0812">Transmembrane</keyword>
<feature type="transmembrane region" description="Helical" evidence="1">
    <location>
        <begin position="418"/>
        <end position="437"/>
    </location>
</feature>
<protein>
    <submittedName>
        <fullName evidence="2">Uncharacterized protein</fullName>
    </submittedName>
</protein>
<organism evidence="2 3">
    <name type="scientific">candidate division CSSED10-310 bacterium</name>
    <dbReference type="NCBI Taxonomy" id="2855610"/>
    <lineage>
        <taxon>Bacteria</taxon>
        <taxon>Bacteria division CSSED10-310</taxon>
    </lineage>
</organism>
<dbReference type="InterPro" id="IPR015943">
    <property type="entry name" value="WD40/YVTN_repeat-like_dom_sf"/>
</dbReference>
<dbReference type="Gene3D" id="2.130.10.10">
    <property type="entry name" value="YVTN repeat-like/Quinoprotein amine dehydrogenase"/>
    <property type="match status" value="2"/>
</dbReference>
<keyword evidence="1" id="KW-0472">Membrane</keyword>
<dbReference type="PANTHER" id="PTHR47197:SF3">
    <property type="entry name" value="DIHYDRO-HEME D1 DEHYDROGENASE"/>
    <property type="match status" value="1"/>
</dbReference>
<keyword evidence="3" id="KW-1185">Reference proteome</keyword>
<proteinExistence type="predicted"/>
<dbReference type="PANTHER" id="PTHR47197">
    <property type="entry name" value="PROTEIN NIRF"/>
    <property type="match status" value="1"/>
</dbReference>
<accession>A0ABV6Z4W2</accession>
<name>A0ABV6Z4W2_UNCC1</name>
<dbReference type="InterPro" id="IPR051200">
    <property type="entry name" value="Host-pathogen_enzymatic-act"/>
</dbReference>
<reference evidence="2 3" key="1">
    <citation type="submission" date="2024-09" db="EMBL/GenBank/DDBJ databases">
        <title>Laminarin stimulates single cell rates of sulfate reduction while oxygen inhibits transcriptomic activity in coastal marine sediment.</title>
        <authorList>
            <person name="Lindsay M."/>
            <person name="Orcutt B."/>
            <person name="Emerson D."/>
            <person name="Stepanauskas R."/>
            <person name="D'Angelo T."/>
        </authorList>
    </citation>
    <scope>NUCLEOTIDE SEQUENCE [LARGE SCALE GENOMIC DNA]</scope>
    <source>
        <strain evidence="2">SAG AM-311-K15</strain>
    </source>
</reference>
<evidence type="ECO:0000313" key="2">
    <source>
        <dbReference type="EMBL" id="MFC1853480.1"/>
    </source>
</evidence>
<keyword evidence="1" id="KW-1133">Transmembrane helix</keyword>
<sequence>MRLLKKNKVVFVSCFFLVGTLFFIPLLSIGEATPALYPKNYMGEFRDTPGTPRGVVVHPDNTKAYVISEYEDTVYEILFDYGTCPVGRVFYLHDGEECSGGGQNKYQPKLGVIDDAGIYLYVTAFGSGTLGCDSVFKIDLTDYTVPYTMTRIDNGDFTGIDPFDHPAGIDYASGYLYVANAGGDTDNTGDSILKFNVNNPDGDRVWQSPNEQELLPPYLYKFDRPAKVIVDGSYVYVGIYGAEFYMKDYVYILNSSTLATVNIIDTNRPNVLGMGRVGNYLYVVSQLHSALLKYDVTTPASVTTPAWDSGTGWLGTYNDAYPSDLQIMHNSDNGNDYIFIPNTGTELKKRLDFKEIKVIQHGTTPTIIETITTPYFEPESVAISPNGQYLVVSHKGTGTHVDAATVWTRTDPADLPTVNIIGICLLLVGLSLFLFVSHRKVILAKVRPGTE</sequence>
<dbReference type="EMBL" id="JBHPBY010000511">
    <property type="protein sequence ID" value="MFC1853480.1"/>
    <property type="molecule type" value="Genomic_DNA"/>
</dbReference>
<evidence type="ECO:0000313" key="3">
    <source>
        <dbReference type="Proteomes" id="UP001594351"/>
    </source>
</evidence>